<dbReference type="InterPro" id="IPR002656">
    <property type="entry name" value="Acyl_transf_3_dom"/>
</dbReference>
<dbReference type="Pfam" id="PF01757">
    <property type="entry name" value="Acyl_transf_3"/>
    <property type="match status" value="1"/>
</dbReference>
<sequence length="338" mass="38807">MDKSKTTQTNFGISILRILATLSVIMIHVSGPLVVEIGKISNSDWHAANFYDSISRYAVPVFFMISGSLLLGRQSEIKDFLKNRLGKIIPPFLFWSLFYSLTNRFVFTNEAFDITKIVKDVFYGSEYHLWFVYSLIGIYLITPIFQKWIAFSKKEDVSYFLIVWVFTLLLAIPGVNIYFPKINLSYFSGFLGYFILGYYLKNYVKSNKIISLSLILIGVFITIFGTYYFSFKNNKFFDHFYDYISINTLLVSVGVFLLFSKIENINEKAKPIIARLDACSFGIFLIHPFVLTIFAILGMSAFFINPILGILIISLACFSLSFIVIFIIKKIKFGHLIA</sequence>
<protein>
    <submittedName>
        <fullName evidence="9">Surface polysaccharide O-acyltransferase, integral membrane enzyme</fullName>
    </submittedName>
</protein>
<proteinExistence type="inferred from homology"/>
<dbReference type="PANTHER" id="PTHR40074">
    <property type="entry name" value="O-ACETYLTRANSFERASE WECH"/>
    <property type="match status" value="1"/>
</dbReference>
<evidence type="ECO:0000256" key="7">
    <source>
        <dbReference type="SAM" id="Phobius"/>
    </source>
</evidence>
<comment type="subcellular location">
    <subcellularLocation>
        <location evidence="1">Cell membrane</location>
        <topology evidence="1">Multi-pass membrane protein</topology>
    </subcellularLocation>
</comment>
<keyword evidence="9" id="KW-0808">Transferase</keyword>
<reference evidence="10" key="1">
    <citation type="submission" date="2016-10" db="EMBL/GenBank/DDBJ databases">
        <authorList>
            <person name="Varghese N."/>
            <person name="Submissions S."/>
        </authorList>
    </citation>
    <scope>NUCLEOTIDE SEQUENCE [LARGE SCALE GENOMIC DNA]</scope>
    <source>
        <strain evidence="10">DSM 17934</strain>
    </source>
</reference>
<feature type="transmembrane region" description="Helical" evidence="7">
    <location>
        <begin position="12"/>
        <end position="34"/>
    </location>
</feature>
<feature type="transmembrane region" description="Helical" evidence="7">
    <location>
        <begin position="212"/>
        <end position="231"/>
    </location>
</feature>
<evidence type="ECO:0000256" key="3">
    <source>
        <dbReference type="ARBA" id="ARBA00022475"/>
    </source>
</evidence>
<dbReference type="OrthoDB" id="9810469at2"/>
<dbReference type="Proteomes" id="UP000199702">
    <property type="component" value="Unassembled WGS sequence"/>
</dbReference>
<evidence type="ECO:0000256" key="6">
    <source>
        <dbReference type="ARBA" id="ARBA00023136"/>
    </source>
</evidence>
<dbReference type="RefSeq" id="WP_091308536.1">
    <property type="nucleotide sequence ID" value="NZ_CBCSJU010000001.1"/>
</dbReference>
<dbReference type="GO" id="GO:0005886">
    <property type="term" value="C:plasma membrane"/>
    <property type="evidence" value="ECO:0007669"/>
    <property type="project" value="UniProtKB-SubCell"/>
</dbReference>
<dbReference type="GO" id="GO:0009246">
    <property type="term" value="P:enterobacterial common antigen biosynthetic process"/>
    <property type="evidence" value="ECO:0007669"/>
    <property type="project" value="TreeGrafter"/>
</dbReference>
<name>A0A1H6RBC5_9FLAO</name>
<feature type="transmembrane region" description="Helical" evidence="7">
    <location>
        <begin position="310"/>
        <end position="328"/>
    </location>
</feature>
<evidence type="ECO:0000313" key="10">
    <source>
        <dbReference type="Proteomes" id="UP000199702"/>
    </source>
</evidence>
<dbReference type="AlphaFoldDB" id="A0A1H6RBC5"/>
<feature type="transmembrane region" description="Helical" evidence="7">
    <location>
        <begin position="54"/>
        <end position="73"/>
    </location>
</feature>
<keyword evidence="6 7" id="KW-0472">Membrane</keyword>
<feature type="transmembrane region" description="Helical" evidence="7">
    <location>
        <begin position="184"/>
        <end position="200"/>
    </location>
</feature>
<feature type="transmembrane region" description="Helical" evidence="7">
    <location>
        <begin position="243"/>
        <end position="260"/>
    </location>
</feature>
<keyword evidence="5 7" id="KW-1133">Transmembrane helix</keyword>
<keyword evidence="10" id="KW-1185">Reference proteome</keyword>
<feature type="transmembrane region" description="Helical" evidence="7">
    <location>
        <begin position="85"/>
        <end position="107"/>
    </location>
</feature>
<evidence type="ECO:0000256" key="1">
    <source>
        <dbReference type="ARBA" id="ARBA00004651"/>
    </source>
</evidence>
<dbReference type="STRING" id="402734.SAMN05660918_0873"/>
<accession>A0A1H6RBC5</accession>
<keyword evidence="4 7" id="KW-0812">Transmembrane</keyword>
<evidence type="ECO:0000313" key="9">
    <source>
        <dbReference type="EMBL" id="SEI48492.1"/>
    </source>
</evidence>
<evidence type="ECO:0000256" key="2">
    <source>
        <dbReference type="ARBA" id="ARBA00007400"/>
    </source>
</evidence>
<evidence type="ECO:0000256" key="5">
    <source>
        <dbReference type="ARBA" id="ARBA00022989"/>
    </source>
</evidence>
<keyword evidence="3" id="KW-1003">Cell membrane</keyword>
<dbReference type="GO" id="GO:0016413">
    <property type="term" value="F:O-acetyltransferase activity"/>
    <property type="evidence" value="ECO:0007669"/>
    <property type="project" value="TreeGrafter"/>
</dbReference>
<comment type="similarity">
    <text evidence="2">Belongs to the acyltransferase 3 family.</text>
</comment>
<dbReference type="EMBL" id="FNYA01000001">
    <property type="protein sequence ID" value="SEI48492.1"/>
    <property type="molecule type" value="Genomic_DNA"/>
</dbReference>
<organism evidence="9 10">
    <name type="scientific">Flavobacterium terrigena</name>
    <dbReference type="NCBI Taxonomy" id="402734"/>
    <lineage>
        <taxon>Bacteria</taxon>
        <taxon>Pseudomonadati</taxon>
        <taxon>Bacteroidota</taxon>
        <taxon>Flavobacteriia</taxon>
        <taxon>Flavobacteriales</taxon>
        <taxon>Flavobacteriaceae</taxon>
        <taxon>Flavobacterium</taxon>
    </lineage>
</organism>
<keyword evidence="9" id="KW-0012">Acyltransferase</keyword>
<feature type="transmembrane region" description="Helical" evidence="7">
    <location>
        <begin position="127"/>
        <end position="145"/>
    </location>
</feature>
<feature type="transmembrane region" description="Helical" evidence="7">
    <location>
        <begin position="281"/>
        <end position="304"/>
    </location>
</feature>
<gene>
    <name evidence="9" type="ORF">SAMN05660918_0873</name>
</gene>
<evidence type="ECO:0000256" key="4">
    <source>
        <dbReference type="ARBA" id="ARBA00022692"/>
    </source>
</evidence>
<dbReference type="PANTHER" id="PTHR40074:SF2">
    <property type="entry name" value="O-ACETYLTRANSFERASE WECH"/>
    <property type="match status" value="1"/>
</dbReference>
<feature type="transmembrane region" description="Helical" evidence="7">
    <location>
        <begin position="157"/>
        <end position="178"/>
    </location>
</feature>
<evidence type="ECO:0000259" key="8">
    <source>
        <dbReference type="Pfam" id="PF01757"/>
    </source>
</evidence>
<feature type="domain" description="Acyltransferase 3" evidence="8">
    <location>
        <begin position="12"/>
        <end position="324"/>
    </location>
</feature>